<feature type="compositionally biased region" description="Polar residues" evidence="1">
    <location>
        <begin position="8"/>
        <end position="21"/>
    </location>
</feature>
<evidence type="ECO:0000256" key="1">
    <source>
        <dbReference type="SAM" id="MobiDB-lite"/>
    </source>
</evidence>
<dbReference type="OrthoDB" id="2537364at2759"/>
<accession>A0A1Y2FG72</accession>
<comment type="caution">
    <text evidence="3">The sequence shown here is derived from an EMBL/GenBank/DDBJ whole genome shotgun (WGS) entry which is preliminary data.</text>
</comment>
<keyword evidence="4" id="KW-1185">Reference proteome</keyword>
<sequence length="501" mass="53706">MASPLAQVDTNKMATTSSSPQSKDKLRQWTFPRSNNNSISSSTTTTTTSPLSHQLDRPAPSSTNSSDSEHGRSSSISPTYAHATSPSNSNKHNTKSKSSTTSKDLRHRSNASVFNPPPPAPPSSSPSAPLLSPSAAPSTPLPTKPNDLLRLLYSNLRRRSAQDILYLIIFGGCLVIFTSALLGQGYSAAVEGGLVSGVGAGAAGGEKVPSLAEQQAQAQVIDVKIPEVFMRKIVKPLAEPAPADVHQPNGDDSHDQGEDLLVDSPEDPALDDEHAHDHLPSPQDALFDDSHPSHNHESSSDPQHVDISPSSLEDDDDEPDIELEDTTHIAEEDVEAEDKAEEDENDDIAIEEDDDEDLRMHQAEAAQEAAEAEAAEAEEEEEEDDLTIIDDDEEDDTESLGELLDVEDVPEGEGDASLIPADDPLPLDLEDSDDPSADPDALAGDALRRPGGREGLEAMKREREALGRAREKWEDDVRDGRGANGGGLRNGGRRGRAVRIR</sequence>
<keyword evidence="2" id="KW-0472">Membrane</keyword>
<name>A0A1Y2FG72_9BASI</name>
<feature type="region of interest" description="Disordered" evidence="1">
    <location>
        <begin position="1"/>
        <end position="144"/>
    </location>
</feature>
<keyword evidence="2" id="KW-1133">Transmembrane helix</keyword>
<feature type="compositionally biased region" description="Acidic residues" evidence="1">
    <location>
        <begin position="370"/>
        <end position="414"/>
    </location>
</feature>
<feature type="compositionally biased region" description="Acidic residues" evidence="1">
    <location>
        <begin position="258"/>
        <end position="270"/>
    </location>
</feature>
<keyword evidence="2" id="KW-0812">Transmembrane</keyword>
<dbReference type="Proteomes" id="UP000193467">
    <property type="component" value="Unassembled WGS sequence"/>
</dbReference>
<feature type="compositionally biased region" description="Acidic residues" evidence="1">
    <location>
        <begin position="428"/>
        <end position="437"/>
    </location>
</feature>
<feature type="compositionally biased region" description="Basic and acidic residues" evidence="1">
    <location>
        <begin position="446"/>
        <end position="481"/>
    </location>
</feature>
<reference evidence="3 4" key="1">
    <citation type="submission" date="2016-07" db="EMBL/GenBank/DDBJ databases">
        <title>Pervasive Adenine N6-methylation of Active Genes in Fungi.</title>
        <authorList>
            <consortium name="DOE Joint Genome Institute"/>
            <person name="Mondo S.J."/>
            <person name="Dannebaum R.O."/>
            <person name="Kuo R.C."/>
            <person name="Labutti K."/>
            <person name="Haridas S."/>
            <person name="Kuo A."/>
            <person name="Salamov A."/>
            <person name="Ahrendt S.R."/>
            <person name="Lipzen A."/>
            <person name="Sullivan W."/>
            <person name="Andreopoulos W.B."/>
            <person name="Clum A."/>
            <person name="Lindquist E."/>
            <person name="Daum C."/>
            <person name="Ramamoorthy G.K."/>
            <person name="Gryganskyi A."/>
            <person name="Culley D."/>
            <person name="Magnuson J.K."/>
            <person name="James T.Y."/>
            <person name="O'Malley M.A."/>
            <person name="Stajich J.E."/>
            <person name="Spatafora J.W."/>
            <person name="Visel A."/>
            <person name="Grigoriev I.V."/>
        </authorList>
    </citation>
    <scope>NUCLEOTIDE SEQUENCE [LARGE SCALE GENOMIC DNA]</scope>
    <source>
        <strain evidence="3 4">62-1032</strain>
    </source>
</reference>
<evidence type="ECO:0000256" key="2">
    <source>
        <dbReference type="SAM" id="Phobius"/>
    </source>
</evidence>
<feature type="compositionally biased region" description="Low complexity" evidence="1">
    <location>
        <begin position="34"/>
        <end position="49"/>
    </location>
</feature>
<feature type="compositionally biased region" description="Acidic residues" evidence="1">
    <location>
        <begin position="312"/>
        <end position="324"/>
    </location>
</feature>
<feature type="transmembrane region" description="Helical" evidence="2">
    <location>
        <begin position="164"/>
        <end position="186"/>
    </location>
</feature>
<evidence type="ECO:0000313" key="3">
    <source>
        <dbReference type="EMBL" id="ORY82919.1"/>
    </source>
</evidence>
<dbReference type="EMBL" id="MCGR01000020">
    <property type="protein sequence ID" value="ORY82919.1"/>
    <property type="molecule type" value="Genomic_DNA"/>
</dbReference>
<dbReference type="AlphaFoldDB" id="A0A1Y2FG72"/>
<proteinExistence type="predicted"/>
<dbReference type="InParanoid" id="A0A1Y2FG72"/>
<feature type="compositionally biased region" description="Acidic residues" evidence="1">
    <location>
        <begin position="332"/>
        <end position="357"/>
    </location>
</feature>
<feature type="compositionally biased region" description="Low complexity" evidence="1">
    <location>
        <begin position="84"/>
        <end position="102"/>
    </location>
</feature>
<feature type="compositionally biased region" description="Low complexity" evidence="1">
    <location>
        <begin position="415"/>
        <end position="427"/>
    </location>
</feature>
<gene>
    <name evidence="3" type="ORF">BCR35DRAFT_352088</name>
</gene>
<organism evidence="3 4">
    <name type="scientific">Leucosporidium creatinivorum</name>
    <dbReference type="NCBI Taxonomy" id="106004"/>
    <lineage>
        <taxon>Eukaryota</taxon>
        <taxon>Fungi</taxon>
        <taxon>Dikarya</taxon>
        <taxon>Basidiomycota</taxon>
        <taxon>Pucciniomycotina</taxon>
        <taxon>Microbotryomycetes</taxon>
        <taxon>Leucosporidiales</taxon>
        <taxon>Leucosporidium</taxon>
    </lineage>
</organism>
<feature type="region of interest" description="Disordered" evidence="1">
    <location>
        <begin position="241"/>
        <end position="501"/>
    </location>
</feature>
<feature type="compositionally biased region" description="Low complexity" evidence="1">
    <location>
        <begin position="125"/>
        <end position="138"/>
    </location>
</feature>
<protein>
    <submittedName>
        <fullName evidence="3">Uncharacterized protein</fullName>
    </submittedName>
</protein>
<feature type="compositionally biased region" description="Pro residues" evidence="1">
    <location>
        <begin position="115"/>
        <end position="124"/>
    </location>
</feature>
<feature type="compositionally biased region" description="Basic and acidic residues" evidence="1">
    <location>
        <begin position="288"/>
        <end position="299"/>
    </location>
</feature>
<feature type="compositionally biased region" description="Basic residues" evidence="1">
    <location>
        <begin position="491"/>
        <end position="501"/>
    </location>
</feature>
<evidence type="ECO:0000313" key="4">
    <source>
        <dbReference type="Proteomes" id="UP000193467"/>
    </source>
</evidence>